<dbReference type="GO" id="GO:0005886">
    <property type="term" value="C:plasma membrane"/>
    <property type="evidence" value="ECO:0007669"/>
    <property type="project" value="UniProtKB-SubCell"/>
</dbReference>
<comment type="subcellular location">
    <subcellularLocation>
        <location evidence="1">Cell membrane</location>
        <topology evidence="1">Multi-pass membrane protein</topology>
    </subcellularLocation>
</comment>
<dbReference type="EMBL" id="BLAY01000078">
    <property type="protein sequence ID" value="GET39945.1"/>
    <property type="molecule type" value="Genomic_DNA"/>
</dbReference>
<sequence length="209" mass="23416">MIPTNEYYIYAIVALMPLSACMLVFQVNPFHALVIRGILGAVAALIYSILGAADVALTEALVGTLLAISLYAIAVRSSLVLRLGVLEDEVKHEAHRDPDFGQLLEKLRTIFAKRYMRLELVPYTNTQALHRALIEKEIHATCIPSEFSAPDSSEYEEERQPYHTATRIKRIYEIMEAELWSAGTTLDYVNIPDDIATNVTKPALEEQHS</sequence>
<evidence type="ECO:0000256" key="1">
    <source>
        <dbReference type="ARBA" id="ARBA00004651"/>
    </source>
</evidence>
<evidence type="ECO:0000256" key="2">
    <source>
        <dbReference type="ARBA" id="ARBA00022475"/>
    </source>
</evidence>
<dbReference type="AlphaFoldDB" id="A0AAV3XGA2"/>
<evidence type="ECO:0000259" key="7">
    <source>
        <dbReference type="Pfam" id="PF13244"/>
    </source>
</evidence>
<name>A0AAV3XGA2_9CYAN</name>
<keyword evidence="2" id="KW-1003">Cell membrane</keyword>
<comment type="caution">
    <text evidence="8">The sequence shown here is derived from an EMBL/GenBank/DDBJ whole genome shotgun (WGS) entry which is preliminary data.</text>
</comment>
<keyword evidence="3 6" id="KW-0812">Transmembrane</keyword>
<dbReference type="InterPro" id="IPR025383">
    <property type="entry name" value="MrpA_C/MbhD"/>
</dbReference>
<keyword evidence="9" id="KW-1185">Reference proteome</keyword>
<keyword evidence="4 6" id="KW-1133">Transmembrane helix</keyword>
<evidence type="ECO:0000313" key="9">
    <source>
        <dbReference type="Proteomes" id="UP001050975"/>
    </source>
</evidence>
<evidence type="ECO:0000256" key="3">
    <source>
        <dbReference type="ARBA" id="ARBA00022692"/>
    </source>
</evidence>
<evidence type="ECO:0000256" key="6">
    <source>
        <dbReference type="SAM" id="Phobius"/>
    </source>
</evidence>
<feature type="transmembrane region" description="Helical" evidence="6">
    <location>
        <begin position="7"/>
        <end position="25"/>
    </location>
</feature>
<dbReference type="NCBIfam" id="NF005628">
    <property type="entry name" value="PRK07377.1-4"/>
    <property type="match status" value="1"/>
</dbReference>
<reference evidence="8" key="1">
    <citation type="submission" date="2019-10" db="EMBL/GenBank/DDBJ databases">
        <title>Draft genome sequece of Microseira wollei NIES-4236.</title>
        <authorList>
            <person name="Yamaguchi H."/>
            <person name="Suzuki S."/>
            <person name="Kawachi M."/>
        </authorList>
    </citation>
    <scope>NUCLEOTIDE SEQUENCE</scope>
    <source>
        <strain evidence="8">NIES-4236</strain>
    </source>
</reference>
<feature type="domain" description="MrpA C-terminal/MbhD" evidence="7">
    <location>
        <begin position="14"/>
        <end position="77"/>
    </location>
</feature>
<accession>A0AAV3XGA2</accession>
<proteinExistence type="predicted"/>
<feature type="transmembrane region" description="Helical" evidence="6">
    <location>
        <begin position="32"/>
        <end position="50"/>
    </location>
</feature>
<evidence type="ECO:0000313" key="8">
    <source>
        <dbReference type="EMBL" id="GET39945.1"/>
    </source>
</evidence>
<dbReference type="NCBIfam" id="NF005630">
    <property type="entry name" value="PRK07377.1-6"/>
    <property type="match status" value="1"/>
</dbReference>
<evidence type="ECO:0000256" key="4">
    <source>
        <dbReference type="ARBA" id="ARBA00022989"/>
    </source>
</evidence>
<gene>
    <name evidence="8" type="ORF">MiSe_47170</name>
</gene>
<keyword evidence="5 6" id="KW-0472">Membrane</keyword>
<evidence type="ECO:0000256" key="5">
    <source>
        <dbReference type="ARBA" id="ARBA00023136"/>
    </source>
</evidence>
<organism evidence="8 9">
    <name type="scientific">Microseira wollei NIES-4236</name>
    <dbReference type="NCBI Taxonomy" id="2530354"/>
    <lineage>
        <taxon>Bacteria</taxon>
        <taxon>Bacillati</taxon>
        <taxon>Cyanobacteriota</taxon>
        <taxon>Cyanophyceae</taxon>
        <taxon>Oscillatoriophycideae</taxon>
        <taxon>Aerosakkonematales</taxon>
        <taxon>Aerosakkonemataceae</taxon>
        <taxon>Microseira</taxon>
    </lineage>
</organism>
<protein>
    <recommendedName>
        <fullName evidence="7">MrpA C-terminal/MbhD domain-containing protein</fullName>
    </recommendedName>
</protein>
<dbReference type="Pfam" id="PF13244">
    <property type="entry name" value="MbhD"/>
    <property type="match status" value="1"/>
</dbReference>
<feature type="transmembrane region" description="Helical" evidence="6">
    <location>
        <begin position="56"/>
        <end position="74"/>
    </location>
</feature>
<dbReference type="RefSeq" id="WP_226585649.1">
    <property type="nucleotide sequence ID" value="NZ_BLAY01000078.1"/>
</dbReference>
<dbReference type="Proteomes" id="UP001050975">
    <property type="component" value="Unassembled WGS sequence"/>
</dbReference>